<feature type="chain" id="PRO_5022825623" evidence="5">
    <location>
        <begin position="25"/>
        <end position="1020"/>
    </location>
</feature>
<feature type="compositionally biased region" description="Gly residues" evidence="4">
    <location>
        <begin position="828"/>
        <end position="837"/>
    </location>
</feature>
<proteinExistence type="predicted"/>
<dbReference type="OrthoDB" id="221929at2"/>
<dbReference type="Gene3D" id="3.30.1370.120">
    <property type="match status" value="4"/>
</dbReference>
<evidence type="ECO:0000256" key="3">
    <source>
        <dbReference type="ARBA" id="ARBA00023136"/>
    </source>
</evidence>
<protein>
    <submittedName>
        <fullName evidence="7">Bacterial type II/III secretion system short domain protein</fullName>
    </submittedName>
</protein>
<gene>
    <name evidence="7" type="ORF">Poly41_42560</name>
</gene>
<feature type="domain" description="NolW-like" evidence="6">
    <location>
        <begin position="366"/>
        <end position="423"/>
    </location>
</feature>
<dbReference type="InterPro" id="IPR050810">
    <property type="entry name" value="Bact_Secretion_Sys_Channel"/>
</dbReference>
<evidence type="ECO:0000259" key="6">
    <source>
        <dbReference type="Pfam" id="PF03958"/>
    </source>
</evidence>
<evidence type="ECO:0000313" key="7">
    <source>
        <dbReference type="EMBL" id="TWU35112.1"/>
    </source>
</evidence>
<evidence type="ECO:0000313" key="8">
    <source>
        <dbReference type="Proteomes" id="UP000319143"/>
    </source>
</evidence>
<feature type="region of interest" description="Disordered" evidence="4">
    <location>
        <begin position="531"/>
        <end position="592"/>
    </location>
</feature>
<evidence type="ECO:0000256" key="4">
    <source>
        <dbReference type="SAM" id="MobiDB-lite"/>
    </source>
</evidence>
<evidence type="ECO:0000256" key="1">
    <source>
        <dbReference type="ARBA" id="ARBA00004370"/>
    </source>
</evidence>
<name>A0A5C6DEG1_9BACT</name>
<feature type="compositionally biased region" description="Gly residues" evidence="4">
    <location>
        <begin position="977"/>
        <end position="1020"/>
    </location>
</feature>
<feature type="domain" description="NolW-like" evidence="6">
    <location>
        <begin position="680"/>
        <end position="784"/>
    </location>
</feature>
<feature type="region of interest" description="Disordered" evidence="4">
    <location>
        <begin position="975"/>
        <end position="1020"/>
    </location>
</feature>
<feature type="region of interest" description="Disordered" evidence="4">
    <location>
        <begin position="823"/>
        <end position="865"/>
    </location>
</feature>
<feature type="region of interest" description="Disordered" evidence="4">
    <location>
        <begin position="608"/>
        <end position="629"/>
    </location>
</feature>
<dbReference type="Proteomes" id="UP000319143">
    <property type="component" value="Unassembled WGS sequence"/>
</dbReference>
<dbReference type="AlphaFoldDB" id="A0A5C6DEG1"/>
<organism evidence="7 8">
    <name type="scientific">Novipirellula artificiosorum</name>
    <dbReference type="NCBI Taxonomy" id="2528016"/>
    <lineage>
        <taxon>Bacteria</taxon>
        <taxon>Pseudomonadati</taxon>
        <taxon>Planctomycetota</taxon>
        <taxon>Planctomycetia</taxon>
        <taxon>Pirellulales</taxon>
        <taxon>Pirellulaceae</taxon>
        <taxon>Novipirellula</taxon>
    </lineage>
</organism>
<dbReference type="GO" id="GO:0016020">
    <property type="term" value="C:membrane"/>
    <property type="evidence" value="ECO:0007669"/>
    <property type="project" value="UniProtKB-SubCell"/>
</dbReference>
<dbReference type="PANTHER" id="PTHR30332:SF24">
    <property type="entry name" value="SECRETIN GSPD-RELATED"/>
    <property type="match status" value="1"/>
</dbReference>
<accession>A0A5C6DEG1</accession>
<dbReference type="GO" id="GO:0015627">
    <property type="term" value="C:type II protein secretion system complex"/>
    <property type="evidence" value="ECO:0007669"/>
    <property type="project" value="TreeGrafter"/>
</dbReference>
<sequence length="1020" mass="105903" precursor="true">MKNSIITIAILLIVVAMSSKYASAQSGEAVESTLAADATTQESVESLESPLAADATAQESVEAVESPLITDAAAEESVEAEESPLATEAAAEQVGMQPMASQPTVAPAAETGQLVFNFSGTGWQDVLEWFAEMADLSLQIDRYPAGTISFADPSRSYSVDESLDILNRLLLDRGYALVRRGRMLLLIDLEVDNAANLISEMAELVLLEELDGRSRSDIVSCVFPLGSLTPDSAREELAQLIGPWGRVIVLDSARQVKVTETVSKLLAIRQLLENAKQAESSVVEIILTNRGADEMLELARPLIGLEPGANSDESIRIAVGLYGERIYATGLPGKVSLLESIIEKADKPLATSDADAGNEVILPVFQTHSVTQADSSTVFDVLQTLLAGTPDARIAVDPKTNAIVSYARPETQALISETIAKLEGNGQDFKIINLKRLDPAQALLTINKFFGVTEEGGQGPTIDGDPVTNRLWVRGTTEQIKMVEQLIGELEGDDLLGALSDKVRVLPYTGQPAADALQQVQDVWSVLGRGNQIRTISPSSGGGMRGGMPDRRVHPRPEPNQTNGPATQPDKPTSPDQPDFARRPTSEVANPFREQHLVTTQVGELASVTDSADTDSNRAAAPQSDPPSIKLDFQGADIVVQFSPAGMIVASEDTEALDAFESLMQSFASQSAMSNSLPTIFWLKYAKADVTAELVSSILGGGESSLSSMTDSISSGLGGIGGGMLGLLGVGGGGGSDSSAKSVLTATGSVSIVPDARLNALIVQANPIDLELVELILQKIDIQESPEDVEVVAKPALIPVIYQDAKDVAEVVKSVFADRMQEASNSRSGGGGGGGGQPSPQELIAALRGGGGRGGGKQAAESEPSKITVAVDVRSNSLVVTATPQDFEEVRQLVIALDEGGMQSEESVEVVTLKGNIKADVVRQALESVLGTTVKSTSGASSGASSSSSGGSTPAASGAPSSDEIRRRIEMFRSMQAGGGGAPGGFGGRGGGATTSGRGGGGGGAPSGRGGGAPGGRGGR</sequence>
<evidence type="ECO:0000256" key="2">
    <source>
        <dbReference type="ARBA" id="ARBA00022729"/>
    </source>
</evidence>
<reference evidence="7 8" key="1">
    <citation type="submission" date="2019-02" db="EMBL/GenBank/DDBJ databases">
        <title>Deep-cultivation of Planctomycetes and their phenomic and genomic characterization uncovers novel biology.</title>
        <authorList>
            <person name="Wiegand S."/>
            <person name="Jogler M."/>
            <person name="Boedeker C."/>
            <person name="Pinto D."/>
            <person name="Vollmers J."/>
            <person name="Rivas-Marin E."/>
            <person name="Kohn T."/>
            <person name="Peeters S.H."/>
            <person name="Heuer A."/>
            <person name="Rast P."/>
            <person name="Oberbeckmann S."/>
            <person name="Bunk B."/>
            <person name="Jeske O."/>
            <person name="Meyerdierks A."/>
            <person name="Storesund J.E."/>
            <person name="Kallscheuer N."/>
            <person name="Luecker S."/>
            <person name="Lage O.M."/>
            <person name="Pohl T."/>
            <person name="Merkel B.J."/>
            <person name="Hornburger P."/>
            <person name="Mueller R.-W."/>
            <person name="Bruemmer F."/>
            <person name="Labrenz M."/>
            <person name="Spormann A.M."/>
            <person name="Op Den Camp H."/>
            <person name="Overmann J."/>
            <person name="Amann R."/>
            <person name="Jetten M.S.M."/>
            <person name="Mascher T."/>
            <person name="Medema M.H."/>
            <person name="Devos D.P."/>
            <person name="Kaster A.-K."/>
            <person name="Ovreas L."/>
            <person name="Rohde M."/>
            <person name="Galperin M.Y."/>
            <person name="Jogler C."/>
        </authorList>
    </citation>
    <scope>NUCLEOTIDE SEQUENCE [LARGE SCALE GENOMIC DNA]</scope>
    <source>
        <strain evidence="7 8">Poly41</strain>
    </source>
</reference>
<feature type="domain" description="NolW-like" evidence="6">
    <location>
        <begin position="797"/>
        <end position="903"/>
    </location>
</feature>
<feature type="signal peptide" evidence="5">
    <location>
        <begin position="1"/>
        <end position="24"/>
    </location>
</feature>
<dbReference type="GO" id="GO:0009306">
    <property type="term" value="P:protein secretion"/>
    <property type="evidence" value="ECO:0007669"/>
    <property type="project" value="TreeGrafter"/>
</dbReference>
<comment type="subcellular location">
    <subcellularLocation>
        <location evidence="1">Membrane</location>
    </subcellularLocation>
</comment>
<feature type="region of interest" description="Disordered" evidence="4">
    <location>
        <begin position="933"/>
        <end position="962"/>
    </location>
</feature>
<dbReference type="PANTHER" id="PTHR30332">
    <property type="entry name" value="PROBABLE GENERAL SECRETION PATHWAY PROTEIN D"/>
    <property type="match status" value="1"/>
</dbReference>
<dbReference type="InterPro" id="IPR038591">
    <property type="entry name" value="NolW-like_sf"/>
</dbReference>
<dbReference type="RefSeq" id="WP_146528512.1">
    <property type="nucleotide sequence ID" value="NZ_SJPV01000007.1"/>
</dbReference>
<dbReference type="InterPro" id="IPR005644">
    <property type="entry name" value="NolW-like"/>
</dbReference>
<feature type="compositionally biased region" description="Polar residues" evidence="4">
    <location>
        <begin position="559"/>
        <end position="576"/>
    </location>
</feature>
<comment type="caution">
    <text evidence="7">The sequence shown here is derived from an EMBL/GenBank/DDBJ whole genome shotgun (WGS) entry which is preliminary data.</text>
</comment>
<dbReference type="Pfam" id="PF03958">
    <property type="entry name" value="Secretin_N"/>
    <property type="match status" value="4"/>
</dbReference>
<feature type="compositionally biased region" description="Gly residues" evidence="4">
    <location>
        <begin position="848"/>
        <end position="857"/>
    </location>
</feature>
<feature type="compositionally biased region" description="Basic and acidic residues" evidence="4">
    <location>
        <begin position="548"/>
        <end position="557"/>
    </location>
</feature>
<dbReference type="EMBL" id="SJPV01000007">
    <property type="protein sequence ID" value="TWU35112.1"/>
    <property type="molecule type" value="Genomic_DNA"/>
</dbReference>
<keyword evidence="3" id="KW-0472">Membrane</keyword>
<feature type="compositionally biased region" description="Low complexity" evidence="4">
    <location>
        <begin position="936"/>
        <end position="962"/>
    </location>
</feature>
<evidence type="ECO:0000256" key="5">
    <source>
        <dbReference type="SAM" id="SignalP"/>
    </source>
</evidence>
<keyword evidence="2 5" id="KW-0732">Signal</keyword>
<feature type="domain" description="NolW-like" evidence="6">
    <location>
        <begin position="430"/>
        <end position="491"/>
    </location>
</feature>
<keyword evidence="8" id="KW-1185">Reference proteome</keyword>